<dbReference type="AlphaFoldDB" id="A0A9W8QFE2"/>
<accession>A0A9W8QFE2</accession>
<name>A0A9W8QFE2_AKAMU</name>
<organism evidence="2 3">
    <name type="scientific">Akanthomyces muscarius</name>
    <name type="common">Entomopathogenic fungus</name>
    <name type="synonym">Lecanicillium muscarium</name>
    <dbReference type="NCBI Taxonomy" id="2231603"/>
    <lineage>
        <taxon>Eukaryota</taxon>
        <taxon>Fungi</taxon>
        <taxon>Dikarya</taxon>
        <taxon>Ascomycota</taxon>
        <taxon>Pezizomycotina</taxon>
        <taxon>Sordariomycetes</taxon>
        <taxon>Hypocreomycetidae</taxon>
        <taxon>Hypocreales</taxon>
        <taxon>Cordycipitaceae</taxon>
        <taxon>Akanthomyces</taxon>
    </lineage>
</organism>
<reference evidence="2" key="1">
    <citation type="journal article" date="2023" name="Access Microbiol">
        <title>De-novo genome assembly for Akanthomyces muscarius, a biocontrol agent of insect agricultural pests.</title>
        <authorList>
            <person name="Erdos Z."/>
            <person name="Studholme D.J."/>
            <person name="Raymond B."/>
            <person name="Sharma M."/>
        </authorList>
    </citation>
    <scope>NUCLEOTIDE SEQUENCE</scope>
    <source>
        <strain evidence="2">Ve6</strain>
    </source>
</reference>
<dbReference type="Proteomes" id="UP001144673">
    <property type="component" value="Chromosome 5"/>
</dbReference>
<evidence type="ECO:0000313" key="3">
    <source>
        <dbReference type="Proteomes" id="UP001144673"/>
    </source>
</evidence>
<evidence type="ECO:0000256" key="1">
    <source>
        <dbReference type="SAM" id="MobiDB-lite"/>
    </source>
</evidence>
<dbReference type="GeneID" id="80897305"/>
<comment type="caution">
    <text evidence="2">The sequence shown here is derived from an EMBL/GenBank/DDBJ whole genome shotgun (WGS) entry which is preliminary data.</text>
</comment>
<protein>
    <submittedName>
        <fullName evidence="2">Uncharacterized protein</fullName>
    </submittedName>
</protein>
<gene>
    <name evidence="2" type="ORF">LMH87_010146</name>
</gene>
<feature type="compositionally biased region" description="Polar residues" evidence="1">
    <location>
        <begin position="42"/>
        <end position="52"/>
    </location>
</feature>
<dbReference type="EMBL" id="JAJHUN010000008">
    <property type="protein sequence ID" value="KAJ4153666.1"/>
    <property type="molecule type" value="Genomic_DNA"/>
</dbReference>
<sequence>MAPPPQARCAVTCSATSRETVNSPCPASVPVNHGGRRKHRQASSMQLTASTCSTGRSPWTTLLFAVATETAHSCCVA</sequence>
<feature type="region of interest" description="Disordered" evidence="1">
    <location>
        <begin position="19"/>
        <end position="52"/>
    </location>
</feature>
<proteinExistence type="predicted"/>
<evidence type="ECO:0000313" key="2">
    <source>
        <dbReference type="EMBL" id="KAJ4153666.1"/>
    </source>
</evidence>
<keyword evidence="3" id="KW-1185">Reference proteome</keyword>
<dbReference type="RefSeq" id="XP_056054324.1">
    <property type="nucleotide sequence ID" value="XM_056197256.1"/>
</dbReference>
<dbReference type="KEGG" id="amus:LMH87_010146"/>